<reference evidence="3 4" key="1">
    <citation type="journal article" date="2019" name="Nat. Ecol. Evol.">
        <title>Megaphylogeny resolves global patterns of mushroom evolution.</title>
        <authorList>
            <person name="Varga T."/>
            <person name="Krizsan K."/>
            <person name="Foldi C."/>
            <person name="Dima B."/>
            <person name="Sanchez-Garcia M."/>
            <person name="Sanchez-Ramirez S."/>
            <person name="Szollosi G.J."/>
            <person name="Szarkandi J.G."/>
            <person name="Papp V."/>
            <person name="Albert L."/>
            <person name="Andreopoulos W."/>
            <person name="Angelini C."/>
            <person name="Antonin V."/>
            <person name="Barry K.W."/>
            <person name="Bougher N.L."/>
            <person name="Buchanan P."/>
            <person name="Buyck B."/>
            <person name="Bense V."/>
            <person name="Catcheside P."/>
            <person name="Chovatia M."/>
            <person name="Cooper J."/>
            <person name="Damon W."/>
            <person name="Desjardin D."/>
            <person name="Finy P."/>
            <person name="Geml J."/>
            <person name="Haridas S."/>
            <person name="Hughes K."/>
            <person name="Justo A."/>
            <person name="Karasinski D."/>
            <person name="Kautmanova I."/>
            <person name="Kiss B."/>
            <person name="Kocsube S."/>
            <person name="Kotiranta H."/>
            <person name="LaButti K.M."/>
            <person name="Lechner B.E."/>
            <person name="Liimatainen K."/>
            <person name="Lipzen A."/>
            <person name="Lukacs Z."/>
            <person name="Mihaltcheva S."/>
            <person name="Morgado L.N."/>
            <person name="Niskanen T."/>
            <person name="Noordeloos M.E."/>
            <person name="Ohm R.A."/>
            <person name="Ortiz-Santana B."/>
            <person name="Ovrebo C."/>
            <person name="Racz N."/>
            <person name="Riley R."/>
            <person name="Savchenko A."/>
            <person name="Shiryaev A."/>
            <person name="Soop K."/>
            <person name="Spirin V."/>
            <person name="Szebenyi C."/>
            <person name="Tomsovsky M."/>
            <person name="Tulloss R.E."/>
            <person name="Uehling J."/>
            <person name="Grigoriev I.V."/>
            <person name="Vagvolgyi C."/>
            <person name="Papp T."/>
            <person name="Martin F.M."/>
            <person name="Miettinen O."/>
            <person name="Hibbett D.S."/>
            <person name="Nagy L.G."/>
        </authorList>
    </citation>
    <scope>NUCLEOTIDE SEQUENCE [LARGE SCALE GENOMIC DNA]</scope>
    <source>
        <strain evidence="3 4">CBS 121175</strain>
    </source>
</reference>
<proteinExistence type="predicted"/>
<evidence type="ECO:0000313" key="3">
    <source>
        <dbReference type="EMBL" id="TFK22657.1"/>
    </source>
</evidence>
<organism evidence="3 4">
    <name type="scientific">Coprinopsis marcescibilis</name>
    <name type="common">Agaric fungus</name>
    <name type="synonym">Psathyrella marcescibilis</name>
    <dbReference type="NCBI Taxonomy" id="230819"/>
    <lineage>
        <taxon>Eukaryota</taxon>
        <taxon>Fungi</taxon>
        <taxon>Dikarya</taxon>
        <taxon>Basidiomycota</taxon>
        <taxon>Agaricomycotina</taxon>
        <taxon>Agaricomycetes</taxon>
        <taxon>Agaricomycetidae</taxon>
        <taxon>Agaricales</taxon>
        <taxon>Agaricineae</taxon>
        <taxon>Psathyrellaceae</taxon>
        <taxon>Coprinopsis</taxon>
    </lineage>
</organism>
<evidence type="ECO:0000313" key="4">
    <source>
        <dbReference type="Proteomes" id="UP000307440"/>
    </source>
</evidence>
<feature type="region of interest" description="Disordered" evidence="1">
    <location>
        <begin position="51"/>
        <end position="79"/>
    </location>
</feature>
<sequence length="117" mass="12932">MFLTFTKTNLVLSILFILSLFTLSTTALPMPAPNAPASLLGRSYLRRNPSAPAPLDLATHDRRALPESPTLDETFATRDERFQRRTGGLRIFAALKREPLADSIRRQLEAGEAVALP</sequence>
<gene>
    <name evidence="3" type="ORF">FA15DRAFT_671271</name>
</gene>
<dbReference type="Proteomes" id="UP000307440">
    <property type="component" value="Unassembled WGS sequence"/>
</dbReference>
<protein>
    <submittedName>
        <fullName evidence="3">Uncharacterized protein</fullName>
    </submittedName>
</protein>
<keyword evidence="2" id="KW-0732">Signal</keyword>
<accession>A0A5C3KQY4</accession>
<feature type="signal peptide" evidence="2">
    <location>
        <begin position="1"/>
        <end position="27"/>
    </location>
</feature>
<feature type="chain" id="PRO_5022950467" evidence="2">
    <location>
        <begin position="28"/>
        <end position="117"/>
    </location>
</feature>
<evidence type="ECO:0000256" key="2">
    <source>
        <dbReference type="SAM" id="SignalP"/>
    </source>
</evidence>
<dbReference type="EMBL" id="ML210235">
    <property type="protein sequence ID" value="TFK22657.1"/>
    <property type="molecule type" value="Genomic_DNA"/>
</dbReference>
<name>A0A5C3KQY4_COPMA</name>
<evidence type="ECO:0000256" key="1">
    <source>
        <dbReference type="SAM" id="MobiDB-lite"/>
    </source>
</evidence>
<dbReference type="AlphaFoldDB" id="A0A5C3KQY4"/>
<keyword evidence="4" id="KW-1185">Reference proteome</keyword>